<protein>
    <recommendedName>
        <fullName evidence="1">Peptidase C39-like domain-containing protein</fullName>
    </recommendedName>
</protein>
<evidence type="ECO:0000259" key="1">
    <source>
        <dbReference type="Pfam" id="PF13529"/>
    </source>
</evidence>
<dbReference type="Gene3D" id="3.90.70.10">
    <property type="entry name" value="Cysteine proteinases"/>
    <property type="match status" value="1"/>
</dbReference>
<dbReference type="EMBL" id="LNQE01000690">
    <property type="protein sequence ID" value="KUG25418.1"/>
    <property type="molecule type" value="Genomic_DNA"/>
</dbReference>
<name>A0A0W8FX60_9ZZZZ</name>
<comment type="caution">
    <text evidence="2">The sequence shown here is derived from an EMBL/GenBank/DDBJ whole genome shotgun (WGS) entry which is preliminary data.</text>
</comment>
<proteinExistence type="predicted"/>
<reference evidence="2" key="1">
    <citation type="journal article" date="2015" name="Proc. Natl. Acad. Sci. U.S.A.">
        <title>Networks of energetic and metabolic interactions define dynamics in microbial communities.</title>
        <authorList>
            <person name="Embree M."/>
            <person name="Liu J.K."/>
            <person name="Al-Bassam M.M."/>
            <person name="Zengler K."/>
        </authorList>
    </citation>
    <scope>NUCLEOTIDE SEQUENCE</scope>
</reference>
<sequence>MTQPDDVTCGPTSLHAVYNYFGDKISLPKVISEISYLEEGGTLAALLAVHALKRKYNAKIYTYNLSVFDPAWFKEKVDIKSKLIEQKKYKKSIKLHHATDAYIEYLSLGGEIEFVNLTPSLLKKIFDNKLPILTGLSATYLYNCSREAWIKNSAVYDDVRGYPTGHFVVLSGYDEETRNVVVADPYRENPVSHDNYYSVKVSRLINSIMLGILTFDANLLVIQPRDK</sequence>
<organism evidence="2">
    <name type="scientific">hydrocarbon metagenome</name>
    <dbReference type="NCBI Taxonomy" id="938273"/>
    <lineage>
        <taxon>unclassified sequences</taxon>
        <taxon>metagenomes</taxon>
        <taxon>ecological metagenomes</taxon>
    </lineage>
</organism>
<dbReference type="InterPro" id="IPR039564">
    <property type="entry name" value="Peptidase_C39-like"/>
</dbReference>
<dbReference type="Pfam" id="PF13529">
    <property type="entry name" value="Peptidase_C39_2"/>
    <property type="match status" value="1"/>
</dbReference>
<gene>
    <name evidence="2" type="ORF">ASZ90_004763</name>
</gene>
<evidence type="ECO:0000313" key="2">
    <source>
        <dbReference type="EMBL" id="KUG25418.1"/>
    </source>
</evidence>
<dbReference type="AlphaFoldDB" id="A0A0W8FX60"/>
<feature type="domain" description="Peptidase C39-like" evidence="1">
    <location>
        <begin position="156"/>
        <end position="186"/>
    </location>
</feature>
<accession>A0A0W8FX60</accession>